<dbReference type="Proteomes" id="UP000519023">
    <property type="component" value="Unassembled WGS sequence"/>
</dbReference>
<proteinExistence type="predicted"/>
<evidence type="ECO:0000256" key="1">
    <source>
        <dbReference type="SAM" id="Phobius"/>
    </source>
</evidence>
<reference evidence="2 3" key="1">
    <citation type="submission" date="2020-04" db="EMBL/GenBank/DDBJ databases">
        <title>Sphingobium sp. AR-3-1 isolated from Arctic soil.</title>
        <authorList>
            <person name="Dahal R.H."/>
            <person name="Chaudhary D.K."/>
        </authorList>
    </citation>
    <scope>NUCLEOTIDE SEQUENCE [LARGE SCALE GENOMIC DNA]</scope>
    <source>
        <strain evidence="2 3">AR-3-1</strain>
    </source>
</reference>
<keyword evidence="1" id="KW-0812">Transmembrane</keyword>
<comment type="caution">
    <text evidence="2">The sequence shown here is derived from an EMBL/GenBank/DDBJ whole genome shotgun (WGS) entry which is preliminary data.</text>
</comment>
<sequence>MRSLSTISISAGHADDFHLDCHDPCLAARLWTGRVRDTRIAMTASSVSLRASVRACARMRLFALSAILALFGMLALATWHDAMPHVHDAEHVISVDRDHHDHAPAEQPDTPDLMHLAAHAVLQTIDVPAQAVVVALLKPVTAIWAREPAEAARSIAPSSILRPPRG</sequence>
<keyword evidence="3" id="KW-1185">Reference proteome</keyword>
<evidence type="ECO:0000313" key="3">
    <source>
        <dbReference type="Proteomes" id="UP000519023"/>
    </source>
</evidence>
<name>A0A7X9ZUR4_9SPHN</name>
<protein>
    <submittedName>
        <fullName evidence="2">Uncharacterized protein</fullName>
    </submittedName>
</protein>
<evidence type="ECO:0000313" key="2">
    <source>
        <dbReference type="EMBL" id="NML11574.1"/>
    </source>
</evidence>
<accession>A0A7X9ZUR4</accession>
<organism evidence="2 3">
    <name type="scientific">Sphingobium psychrophilum</name>
    <dbReference type="NCBI Taxonomy" id="2728834"/>
    <lineage>
        <taxon>Bacteria</taxon>
        <taxon>Pseudomonadati</taxon>
        <taxon>Pseudomonadota</taxon>
        <taxon>Alphaproteobacteria</taxon>
        <taxon>Sphingomonadales</taxon>
        <taxon>Sphingomonadaceae</taxon>
        <taxon>Sphingobium</taxon>
    </lineage>
</organism>
<gene>
    <name evidence="2" type="ORF">HHL08_15695</name>
</gene>
<feature type="transmembrane region" description="Helical" evidence="1">
    <location>
        <begin position="61"/>
        <end position="79"/>
    </location>
</feature>
<keyword evidence="1" id="KW-0472">Membrane</keyword>
<keyword evidence="1" id="KW-1133">Transmembrane helix</keyword>
<dbReference type="EMBL" id="JABBFV010000011">
    <property type="protein sequence ID" value="NML11574.1"/>
    <property type="molecule type" value="Genomic_DNA"/>
</dbReference>
<dbReference type="AlphaFoldDB" id="A0A7X9ZUR4"/>